<dbReference type="InterPro" id="IPR016190">
    <property type="entry name" value="Transl_init_fac_IF2/IF5_Zn-bd"/>
</dbReference>
<dbReference type="SUPFAM" id="SSF100966">
    <property type="entry name" value="Translation initiation factor 2 beta, aIF2beta, N-terminal domain"/>
    <property type="match status" value="1"/>
</dbReference>
<dbReference type="InterPro" id="IPR002735">
    <property type="entry name" value="Transl_init_fac_IF2/IF5_dom"/>
</dbReference>
<dbReference type="GO" id="GO:0003743">
    <property type="term" value="F:translation initiation factor activity"/>
    <property type="evidence" value="ECO:0007669"/>
    <property type="project" value="UniProtKB-KW"/>
</dbReference>
<dbReference type="Proteomes" id="UP001151582">
    <property type="component" value="Unassembled WGS sequence"/>
</dbReference>
<dbReference type="InterPro" id="IPR016189">
    <property type="entry name" value="Transl_init_fac_IF2/IF5_N"/>
</dbReference>
<dbReference type="FunFam" id="3.30.30.170:FF:000001">
    <property type="entry name" value="Eukaryotic translation initiation factor 2 subunit"/>
    <property type="match status" value="1"/>
</dbReference>
<feature type="region of interest" description="Disordered" evidence="4">
    <location>
        <begin position="144"/>
        <end position="173"/>
    </location>
</feature>
<dbReference type="PANTHER" id="PTHR23001">
    <property type="entry name" value="EUKARYOTIC TRANSLATION INITIATION FACTOR"/>
    <property type="match status" value="1"/>
</dbReference>
<dbReference type="InterPro" id="IPR045196">
    <property type="entry name" value="IF2/IF5"/>
</dbReference>
<evidence type="ECO:0000256" key="4">
    <source>
        <dbReference type="SAM" id="MobiDB-lite"/>
    </source>
</evidence>
<organism evidence="6 7">
    <name type="scientific">Dimargaris verticillata</name>
    <dbReference type="NCBI Taxonomy" id="2761393"/>
    <lineage>
        <taxon>Eukaryota</taxon>
        <taxon>Fungi</taxon>
        <taxon>Fungi incertae sedis</taxon>
        <taxon>Zoopagomycota</taxon>
        <taxon>Kickxellomycotina</taxon>
        <taxon>Dimargaritomycetes</taxon>
        <taxon>Dimargaritales</taxon>
        <taxon>Dimargaritaceae</taxon>
        <taxon>Dimargaris</taxon>
    </lineage>
</organism>
<feature type="compositionally biased region" description="Basic and acidic residues" evidence="4">
    <location>
        <begin position="1"/>
        <end position="18"/>
    </location>
</feature>
<accession>A0A9W8ECI5</accession>
<feature type="region of interest" description="Disordered" evidence="4">
    <location>
        <begin position="77"/>
        <end position="100"/>
    </location>
</feature>
<reference evidence="6" key="1">
    <citation type="submission" date="2022-07" db="EMBL/GenBank/DDBJ databases">
        <title>Phylogenomic reconstructions and comparative analyses of Kickxellomycotina fungi.</title>
        <authorList>
            <person name="Reynolds N.K."/>
            <person name="Stajich J.E."/>
            <person name="Barry K."/>
            <person name="Grigoriev I.V."/>
            <person name="Crous P."/>
            <person name="Smith M.E."/>
        </authorList>
    </citation>
    <scope>NUCLEOTIDE SEQUENCE</scope>
    <source>
        <strain evidence="6">RSA 567</strain>
    </source>
</reference>
<dbReference type="OrthoDB" id="10255414at2759"/>
<keyword evidence="3" id="KW-0648">Protein biosynthesis</keyword>
<dbReference type="AlphaFoldDB" id="A0A9W8ECI5"/>
<dbReference type="SUPFAM" id="SSF75689">
    <property type="entry name" value="Zinc-binding domain of translation initiation factor 2 beta"/>
    <property type="match status" value="1"/>
</dbReference>
<gene>
    <name evidence="6" type="primary">SUI3</name>
    <name evidence="6" type="ORF">H4R34_004122</name>
</gene>
<sequence length="337" mass="36823">MADTHDLSEKLEQTHLDEQQAQEEPTEALFDPTMKKKKKKKKKIDLEGAADEDDTAAAPGAETEGEALFADLKKKKKKKAKPAFDDDVLGGGADAATAGGDGEAVAATAGEGADAFDFSDLKKKKKKSKKVNFAAFEAELNDGGDLSGATSKDSATGAADGGSGAAEEEEPWLNSDRDYSYPELLGRFFKLLRQNNPELVGEKKRYSLMAPQMAREGNKKTIFVNIADMAKRMHRQLDHLIQFLFAELGTSGSVDGSQRLVIKGRFSQAQIENVIRRYISEYVSCKTCKSYETILIKENRLFFLQCEACGSTRSVSAIKTGFQAQTTKRAILRRAAA</sequence>
<dbReference type="EMBL" id="JANBQB010000468">
    <property type="protein sequence ID" value="KAJ1976044.1"/>
    <property type="molecule type" value="Genomic_DNA"/>
</dbReference>
<protein>
    <submittedName>
        <fullName evidence="6">Translation initiation factor eIF-2 beta subunit</fullName>
    </submittedName>
</protein>
<evidence type="ECO:0000256" key="2">
    <source>
        <dbReference type="ARBA" id="ARBA00022540"/>
    </source>
</evidence>
<dbReference type="SMART" id="SM00653">
    <property type="entry name" value="eIF2B_5"/>
    <property type="match status" value="1"/>
</dbReference>
<evidence type="ECO:0000259" key="5">
    <source>
        <dbReference type="SMART" id="SM00653"/>
    </source>
</evidence>
<keyword evidence="7" id="KW-1185">Reference proteome</keyword>
<dbReference type="PANTHER" id="PTHR23001:SF3">
    <property type="entry name" value="EUKARYOTIC TRANSLATION INITIATION FACTOR 2 SUBUNIT 2"/>
    <property type="match status" value="1"/>
</dbReference>
<evidence type="ECO:0000313" key="7">
    <source>
        <dbReference type="Proteomes" id="UP001151582"/>
    </source>
</evidence>
<dbReference type="GO" id="GO:0003729">
    <property type="term" value="F:mRNA binding"/>
    <property type="evidence" value="ECO:0007669"/>
    <property type="project" value="TreeGrafter"/>
</dbReference>
<proteinExistence type="inferred from homology"/>
<comment type="caution">
    <text evidence="6">The sequence shown here is derived from an EMBL/GenBank/DDBJ whole genome shotgun (WGS) entry which is preliminary data.</text>
</comment>
<keyword evidence="2 6" id="KW-0396">Initiation factor</keyword>
<feature type="region of interest" description="Disordered" evidence="4">
    <location>
        <begin position="1"/>
        <end position="63"/>
    </location>
</feature>
<comment type="similarity">
    <text evidence="1">Belongs to the eIF-2-beta/eIF-5 family.</text>
</comment>
<dbReference type="GO" id="GO:0031369">
    <property type="term" value="F:translation initiation factor binding"/>
    <property type="evidence" value="ECO:0007669"/>
    <property type="project" value="TreeGrafter"/>
</dbReference>
<dbReference type="Pfam" id="PF01873">
    <property type="entry name" value="eIF-5_eIF-2B"/>
    <property type="match status" value="1"/>
</dbReference>
<dbReference type="Gene3D" id="3.30.30.170">
    <property type="match status" value="1"/>
</dbReference>
<name>A0A9W8ECI5_9FUNG</name>
<feature type="domain" description="Translation initiation factor IF2/IF5" evidence="5">
    <location>
        <begin position="203"/>
        <end position="312"/>
    </location>
</feature>
<dbReference type="GO" id="GO:0005850">
    <property type="term" value="C:eukaryotic translation initiation factor 2 complex"/>
    <property type="evidence" value="ECO:0007669"/>
    <property type="project" value="TreeGrafter"/>
</dbReference>
<evidence type="ECO:0000313" key="6">
    <source>
        <dbReference type="EMBL" id="KAJ1976044.1"/>
    </source>
</evidence>
<evidence type="ECO:0000256" key="3">
    <source>
        <dbReference type="ARBA" id="ARBA00022917"/>
    </source>
</evidence>
<evidence type="ECO:0000256" key="1">
    <source>
        <dbReference type="ARBA" id="ARBA00010397"/>
    </source>
</evidence>
<dbReference type="GO" id="GO:0001731">
    <property type="term" value="P:formation of translation preinitiation complex"/>
    <property type="evidence" value="ECO:0007669"/>
    <property type="project" value="TreeGrafter"/>
</dbReference>